<accession>A0A4D6L256</accession>
<organism evidence="3 4">
    <name type="scientific">Vigna unguiculata</name>
    <name type="common">Cowpea</name>
    <dbReference type="NCBI Taxonomy" id="3917"/>
    <lineage>
        <taxon>Eukaryota</taxon>
        <taxon>Viridiplantae</taxon>
        <taxon>Streptophyta</taxon>
        <taxon>Embryophyta</taxon>
        <taxon>Tracheophyta</taxon>
        <taxon>Spermatophyta</taxon>
        <taxon>Magnoliopsida</taxon>
        <taxon>eudicotyledons</taxon>
        <taxon>Gunneridae</taxon>
        <taxon>Pentapetalae</taxon>
        <taxon>rosids</taxon>
        <taxon>fabids</taxon>
        <taxon>Fabales</taxon>
        <taxon>Fabaceae</taxon>
        <taxon>Papilionoideae</taxon>
        <taxon>50 kb inversion clade</taxon>
        <taxon>NPAAA clade</taxon>
        <taxon>indigoferoid/millettioid clade</taxon>
        <taxon>Phaseoleae</taxon>
        <taxon>Vigna</taxon>
    </lineage>
</organism>
<reference evidence="3 4" key="1">
    <citation type="submission" date="2019-04" db="EMBL/GenBank/DDBJ databases">
        <title>An improved genome assembly and genetic linkage map for asparagus bean, Vigna unguiculata ssp. sesquipedialis.</title>
        <authorList>
            <person name="Xia Q."/>
            <person name="Zhang R."/>
            <person name="Dong Y."/>
        </authorList>
    </citation>
    <scope>NUCLEOTIDE SEQUENCE [LARGE SCALE GENOMIC DNA]</scope>
    <source>
        <tissue evidence="3">Leaf</tissue>
    </source>
</reference>
<feature type="compositionally biased region" description="Polar residues" evidence="2">
    <location>
        <begin position="1"/>
        <end position="12"/>
    </location>
</feature>
<gene>
    <name evidence="3" type="ORF">DEO72_LG2g2922</name>
</gene>
<dbReference type="EMBL" id="CP039346">
    <property type="protein sequence ID" value="QCD82582.1"/>
    <property type="molecule type" value="Genomic_DNA"/>
</dbReference>
<feature type="coiled-coil region" evidence="1">
    <location>
        <begin position="213"/>
        <end position="240"/>
    </location>
</feature>
<dbReference type="AlphaFoldDB" id="A0A4D6L256"/>
<evidence type="ECO:0000313" key="4">
    <source>
        <dbReference type="Proteomes" id="UP000501690"/>
    </source>
</evidence>
<evidence type="ECO:0000256" key="1">
    <source>
        <dbReference type="SAM" id="Coils"/>
    </source>
</evidence>
<evidence type="ECO:0008006" key="5">
    <source>
        <dbReference type="Google" id="ProtNLM"/>
    </source>
</evidence>
<feature type="region of interest" description="Disordered" evidence="2">
    <location>
        <begin position="1"/>
        <end position="25"/>
    </location>
</feature>
<dbReference type="Proteomes" id="UP000501690">
    <property type="component" value="Linkage Group LG2"/>
</dbReference>
<keyword evidence="4" id="KW-1185">Reference proteome</keyword>
<protein>
    <recommendedName>
        <fullName evidence="5">Aminotransferase-like</fullName>
    </recommendedName>
</protein>
<proteinExistence type="predicted"/>
<sequence>MSEDSGPSNHNNGSDDSEGSEGGDVGEFSDSTELLDVCLGLGLRIVGDVVDLDEVVIESVCRNIFSQKKVTVGVIYNYLLNHSECVGVDDFCRLYIFIGISEFFLPNRNATVFPILFKIVDDLKSLCQYNWGRVVYEYLVGSLCNASLVLKMKRHRKHFHVVGCVYLLQIVVDLCVSKQELLHAVVREAYEVFGHEVGRSNRQTEGVDLGTRKVEVEVLIERQEREIGELRQSLSLLEGVFHERKTERTKECDSVTPSTNVHNERGKTFEDQFYSQGGHQSHEAWSPLQTTVKRNVGVKVGEVNVDTPDGSDEELSKHVSRVEEPNPPQSNMYDRMKLHRQVRIKSRALRTPYTGNAPKKSGSQKFCCCDIHEALFLV</sequence>
<evidence type="ECO:0000256" key="2">
    <source>
        <dbReference type="SAM" id="MobiDB-lite"/>
    </source>
</evidence>
<keyword evidence="1" id="KW-0175">Coiled coil</keyword>
<feature type="region of interest" description="Disordered" evidence="2">
    <location>
        <begin position="303"/>
        <end position="332"/>
    </location>
</feature>
<name>A0A4D6L256_VIGUN</name>
<evidence type="ECO:0000313" key="3">
    <source>
        <dbReference type="EMBL" id="QCD82582.1"/>
    </source>
</evidence>
<feature type="compositionally biased region" description="Basic and acidic residues" evidence="2">
    <location>
        <begin position="314"/>
        <end position="324"/>
    </location>
</feature>